<evidence type="ECO:0000256" key="5">
    <source>
        <dbReference type="ARBA" id="ARBA00022771"/>
    </source>
</evidence>
<dbReference type="PANTHER" id="PTHR12268">
    <property type="entry name" value="E3 UBIQUITIN-PROTEIN LIGASE KCMF1"/>
    <property type="match status" value="1"/>
</dbReference>
<dbReference type="GO" id="GO:0099536">
    <property type="term" value="P:synaptic signaling"/>
    <property type="evidence" value="ECO:0007669"/>
    <property type="project" value="TreeGrafter"/>
</dbReference>
<dbReference type="SUPFAM" id="SSF57850">
    <property type="entry name" value="RING/U-box"/>
    <property type="match status" value="1"/>
</dbReference>
<dbReference type="InterPro" id="IPR050774">
    <property type="entry name" value="KCMF1/Dystrophin"/>
</dbReference>
<evidence type="ECO:0000256" key="6">
    <source>
        <dbReference type="ARBA" id="ARBA00022833"/>
    </source>
</evidence>
<dbReference type="Proteomes" id="UP000796761">
    <property type="component" value="Unassembled WGS sequence"/>
</dbReference>
<evidence type="ECO:0000256" key="3">
    <source>
        <dbReference type="ARBA" id="ARBA00022679"/>
    </source>
</evidence>
<dbReference type="CDD" id="cd02338">
    <property type="entry name" value="ZZ_PCMF_like"/>
    <property type="match status" value="1"/>
</dbReference>
<evidence type="ECO:0000313" key="9">
    <source>
        <dbReference type="EMBL" id="TRZ07111.1"/>
    </source>
</evidence>
<dbReference type="SMART" id="SM00291">
    <property type="entry name" value="ZnF_ZZ"/>
    <property type="match status" value="1"/>
</dbReference>
<dbReference type="Gene3D" id="3.30.60.90">
    <property type="match status" value="1"/>
</dbReference>
<evidence type="ECO:0000256" key="1">
    <source>
        <dbReference type="ARBA" id="ARBA00000900"/>
    </source>
</evidence>
<evidence type="ECO:0000259" key="8">
    <source>
        <dbReference type="PROSITE" id="PS50135"/>
    </source>
</evidence>
<dbReference type="OrthoDB" id="7873042at2759"/>
<feature type="domain" description="ZZ-type" evidence="8">
    <location>
        <begin position="98"/>
        <end position="154"/>
    </location>
</feature>
<keyword evidence="5 7" id="KW-0863">Zinc-finger</keyword>
<organism evidence="9 10">
    <name type="scientific">Zosterops borbonicus</name>
    <dbReference type="NCBI Taxonomy" id="364589"/>
    <lineage>
        <taxon>Eukaryota</taxon>
        <taxon>Metazoa</taxon>
        <taxon>Chordata</taxon>
        <taxon>Craniata</taxon>
        <taxon>Vertebrata</taxon>
        <taxon>Euteleostomi</taxon>
        <taxon>Archelosauria</taxon>
        <taxon>Archosauria</taxon>
        <taxon>Dinosauria</taxon>
        <taxon>Saurischia</taxon>
        <taxon>Theropoda</taxon>
        <taxon>Coelurosauria</taxon>
        <taxon>Aves</taxon>
        <taxon>Neognathae</taxon>
        <taxon>Neoaves</taxon>
        <taxon>Telluraves</taxon>
        <taxon>Australaves</taxon>
        <taxon>Passeriformes</taxon>
        <taxon>Sylvioidea</taxon>
        <taxon>Zosteropidae</taxon>
        <taxon>Zosterops</taxon>
    </lineage>
</organism>
<evidence type="ECO:0000256" key="2">
    <source>
        <dbReference type="ARBA" id="ARBA00012483"/>
    </source>
</evidence>
<name>A0A8K1DAW4_9PASS</name>
<dbReference type="Pfam" id="PF00569">
    <property type="entry name" value="ZZ"/>
    <property type="match status" value="1"/>
</dbReference>
<dbReference type="GO" id="GO:0008270">
    <property type="term" value="F:zinc ion binding"/>
    <property type="evidence" value="ECO:0007669"/>
    <property type="project" value="UniProtKB-KW"/>
</dbReference>
<dbReference type="EMBL" id="SWJQ01001964">
    <property type="protein sequence ID" value="TRZ07111.1"/>
    <property type="molecule type" value="Genomic_DNA"/>
</dbReference>
<dbReference type="PROSITE" id="PS01357">
    <property type="entry name" value="ZF_ZZ_1"/>
    <property type="match status" value="1"/>
</dbReference>
<keyword evidence="10" id="KW-1185">Reference proteome</keyword>
<dbReference type="EC" id="2.3.2.27" evidence="2"/>
<dbReference type="AlphaFoldDB" id="A0A8K1DAW4"/>
<dbReference type="GO" id="GO:0061630">
    <property type="term" value="F:ubiquitin protein ligase activity"/>
    <property type="evidence" value="ECO:0007669"/>
    <property type="project" value="UniProtKB-EC"/>
</dbReference>
<sequence length="287" mass="31599">MVAGGRGACGGTLAAIRRGEMHLPRIKVQIQDLTTISGKARVSSSLGVVGMHVSTDIGVQWIPARYVHPDLGHQNLNVANRQHSNDDRDADHQSDGLSTGVSCDACLKGNFRGRRYKCLICYDYDLCATCYESGATTTRHTTDHPMQCILTRVDFGAKRMVPDCSVVPSYRTRSNGHKLKHKEFHLNMRKNLFPLRVLLASGKTNGAIQTELLFNDATTQVSGCGMSEGIFLEVESDCKQDCGSYDQIDELLCQVAELQEEASSRLRSIQESDGDSSMELYSAIYDV</sequence>
<dbReference type="PANTHER" id="PTHR12268:SF13">
    <property type="entry name" value="E3 UBIQUITIN-PROTEIN LIGASE KCMF1"/>
    <property type="match status" value="1"/>
</dbReference>
<dbReference type="PROSITE" id="PS50135">
    <property type="entry name" value="ZF_ZZ_2"/>
    <property type="match status" value="1"/>
</dbReference>
<dbReference type="InterPro" id="IPR000433">
    <property type="entry name" value="Znf_ZZ"/>
</dbReference>
<comment type="caution">
    <text evidence="9">The sequence shown here is derived from an EMBL/GenBank/DDBJ whole genome shotgun (WGS) entry which is preliminary data.</text>
</comment>
<keyword evidence="6" id="KW-0862">Zinc</keyword>
<keyword evidence="3" id="KW-0808">Transferase</keyword>
<gene>
    <name evidence="9" type="ORF">HGM15179_019999</name>
</gene>
<accession>A0A8K1DAW4</accession>
<dbReference type="GO" id="GO:0045202">
    <property type="term" value="C:synapse"/>
    <property type="evidence" value="ECO:0007669"/>
    <property type="project" value="GOC"/>
</dbReference>
<proteinExistence type="predicted"/>
<keyword evidence="4" id="KW-0479">Metal-binding</keyword>
<dbReference type="GO" id="GO:0005886">
    <property type="term" value="C:plasma membrane"/>
    <property type="evidence" value="ECO:0007669"/>
    <property type="project" value="TreeGrafter"/>
</dbReference>
<dbReference type="InterPro" id="IPR043145">
    <property type="entry name" value="Znf_ZZ_sf"/>
</dbReference>
<reference evidence="9" key="1">
    <citation type="submission" date="2019-04" db="EMBL/GenBank/DDBJ databases">
        <title>Genome assembly of Zosterops borbonicus 15179.</title>
        <authorList>
            <person name="Leroy T."/>
            <person name="Anselmetti Y."/>
            <person name="Tilak M.-K."/>
            <person name="Nabholz B."/>
        </authorList>
    </citation>
    <scope>NUCLEOTIDE SEQUENCE</scope>
    <source>
        <strain evidence="9">HGM_15179</strain>
        <tissue evidence="9">Muscle</tissue>
    </source>
</reference>
<comment type="catalytic activity">
    <reaction evidence="1">
        <text>S-ubiquitinyl-[E2 ubiquitin-conjugating enzyme]-L-cysteine + [acceptor protein]-L-lysine = [E2 ubiquitin-conjugating enzyme]-L-cysteine + N(6)-ubiquitinyl-[acceptor protein]-L-lysine.</text>
        <dbReference type="EC" id="2.3.2.27"/>
    </reaction>
</comment>
<evidence type="ECO:0000256" key="7">
    <source>
        <dbReference type="PROSITE-ProRule" id="PRU00228"/>
    </source>
</evidence>
<evidence type="ECO:0000313" key="10">
    <source>
        <dbReference type="Proteomes" id="UP000796761"/>
    </source>
</evidence>
<evidence type="ECO:0000256" key="4">
    <source>
        <dbReference type="ARBA" id="ARBA00022723"/>
    </source>
</evidence>
<protein>
    <recommendedName>
        <fullName evidence="2">RING-type E3 ubiquitin transferase</fullName>
        <ecNumber evidence="2">2.3.2.27</ecNumber>
    </recommendedName>
</protein>